<evidence type="ECO:0000313" key="1">
    <source>
        <dbReference type="EMBL" id="KAI1614216.1"/>
    </source>
</evidence>
<proteinExistence type="predicted"/>
<dbReference type="EMBL" id="MU404353">
    <property type="protein sequence ID" value="KAI1614216.1"/>
    <property type="molecule type" value="Genomic_DNA"/>
</dbReference>
<reference evidence="1" key="1">
    <citation type="journal article" date="2022" name="bioRxiv">
        <title>Deciphering the potential niche of two novel black yeast fungi from a biological soil crust based on their genomes, phenotypes, and melanin regulation.</title>
        <authorList>
            <consortium name="DOE Joint Genome Institute"/>
            <person name="Carr E.C."/>
            <person name="Barton Q."/>
            <person name="Grambo S."/>
            <person name="Sullivan M."/>
            <person name="Renfro C.M."/>
            <person name="Kuo A."/>
            <person name="Pangilinan J."/>
            <person name="Lipzen A."/>
            <person name="Keymanesh K."/>
            <person name="Savage E."/>
            <person name="Barry K."/>
            <person name="Grigoriev I.V."/>
            <person name="Riekhof W.R."/>
            <person name="Harris S.S."/>
        </authorList>
    </citation>
    <scope>NUCLEOTIDE SEQUENCE</scope>
    <source>
        <strain evidence="1">JF 03-4F</strain>
    </source>
</reference>
<sequence length="210" mass="23951">MKIPNRRCGHFLEHLDCSREWLCNEIRIRSSLVEWSYHMLHCSEKFFSQSVATLITLHSQVVRTTQSSRRQAEWMSNLSPPAYFATIVPRMPASDEGETTFLPTDQLASSSCFYTGTQQRHTTRHLTLWPFDLVVFDNDHTLQPTLADLSASLRSIVAITDFDWLMGFSNVALSLSPLHGRSAPEELPVLENWFFAILLLLAAPIELSQI</sequence>
<dbReference type="AlphaFoldDB" id="A0AAN6DX59"/>
<accession>A0AAN6DX59</accession>
<evidence type="ECO:0000313" key="2">
    <source>
        <dbReference type="Proteomes" id="UP001203852"/>
    </source>
</evidence>
<name>A0AAN6DX59_9EURO</name>
<protein>
    <submittedName>
        <fullName evidence="1">Uncharacterized protein</fullName>
    </submittedName>
</protein>
<keyword evidence="2" id="KW-1185">Reference proteome</keyword>
<dbReference type="Proteomes" id="UP001203852">
    <property type="component" value="Unassembled WGS sequence"/>
</dbReference>
<organism evidence="1 2">
    <name type="scientific">Exophiala viscosa</name>
    <dbReference type="NCBI Taxonomy" id="2486360"/>
    <lineage>
        <taxon>Eukaryota</taxon>
        <taxon>Fungi</taxon>
        <taxon>Dikarya</taxon>
        <taxon>Ascomycota</taxon>
        <taxon>Pezizomycotina</taxon>
        <taxon>Eurotiomycetes</taxon>
        <taxon>Chaetothyriomycetidae</taxon>
        <taxon>Chaetothyriales</taxon>
        <taxon>Herpotrichiellaceae</taxon>
        <taxon>Exophiala</taxon>
    </lineage>
</organism>
<comment type="caution">
    <text evidence="1">The sequence shown here is derived from an EMBL/GenBank/DDBJ whole genome shotgun (WGS) entry which is preliminary data.</text>
</comment>
<gene>
    <name evidence="1" type="ORF">EDD36DRAFT_220319</name>
</gene>